<evidence type="ECO:0000256" key="1">
    <source>
        <dbReference type="ARBA" id="ARBA00004167"/>
    </source>
</evidence>
<evidence type="ECO:0000256" key="6">
    <source>
        <dbReference type="SAM" id="Phobius"/>
    </source>
</evidence>
<evidence type="ECO:0000256" key="4">
    <source>
        <dbReference type="ARBA" id="ARBA00022989"/>
    </source>
</evidence>
<dbReference type="InterPro" id="IPR032675">
    <property type="entry name" value="LRR_dom_sf"/>
</dbReference>
<evidence type="ECO:0000313" key="9">
    <source>
        <dbReference type="Proteomes" id="UP000005408"/>
    </source>
</evidence>
<evidence type="ECO:0000256" key="7">
    <source>
        <dbReference type="SAM" id="SignalP"/>
    </source>
</evidence>
<protein>
    <submittedName>
        <fullName evidence="8">Uncharacterized protein</fullName>
    </submittedName>
</protein>
<dbReference type="AlphaFoldDB" id="A0A8W8KH53"/>
<dbReference type="PROSITE" id="PS51450">
    <property type="entry name" value="LRR"/>
    <property type="match status" value="1"/>
</dbReference>
<dbReference type="Gene3D" id="3.80.10.10">
    <property type="entry name" value="Ribonuclease Inhibitor"/>
    <property type="match status" value="2"/>
</dbReference>
<dbReference type="PANTHER" id="PTHR24365:SF530">
    <property type="entry name" value="MSTPROX-RELATED"/>
    <property type="match status" value="1"/>
</dbReference>
<keyword evidence="2 6" id="KW-0812">Transmembrane</keyword>
<evidence type="ECO:0000313" key="8">
    <source>
        <dbReference type="EnsemblMetazoa" id="G23151.2:cds"/>
    </source>
</evidence>
<keyword evidence="4 6" id="KW-1133">Transmembrane helix</keyword>
<feature type="signal peptide" evidence="7">
    <location>
        <begin position="1"/>
        <end position="21"/>
    </location>
</feature>
<sequence>MVTFGILFFDAISLMIRLTLSTTTSCEIRNCTTIYNKNLRNLTRDEFKHTSKWSKIECMSFQDDVFHSIETALFSNFRSLRILHMKNIPMLGNKQLVFSPQASKPFTYLKTLDLSDTRSLNSTFCPNKIKHLPNLRALCLDGIRFRLADIDIKNCFNNLKKLFLSKSHIQDSIHKDSFSNFPKLEYLQLSGLKYTKEFKMPTFKRNKNLKTLELNCIAFLFPPTETNTKAFKYLIKLNELELSNWNLSQWSSLNLSTLFAPFKESITTLKISKVGFKTIPNIIWEMPNLKTVILSNNKISSLDPQRNSTIVNIKNLHLQWNRIETLEPNSIPKSVSDLNLSGNPFSCKCPLMQYVLWEREKKDVKIMTDWYYRYHCANPREWKGRNLLEFVRKIKPTDCRAFNISVIVATVLCFIMIAVVVVSNFIVWRKQKLQNCENRPLLPKA</sequence>
<dbReference type="GO" id="GO:0005886">
    <property type="term" value="C:plasma membrane"/>
    <property type="evidence" value="ECO:0007669"/>
    <property type="project" value="TreeGrafter"/>
</dbReference>
<dbReference type="PANTHER" id="PTHR24365">
    <property type="entry name" value="TOLL-LIKE RECEPTOR"/>
    <property type="match status" value="1"/>
</dbReference>
<feature type="chain" id="PRO_5036483953" evidence="7">
    <location>
        <begin position="22"/>
        <end position="445"/>
    </location>
</feature>
<evidence type="ECO:0000256" key="2">
    <source>
        <dbReference type="ARBA" id="ARBA00022692"/>
    </source>
</evidence>
<dbReference type="SUPFAM" id="SSF52058">
    <property type="entry name" value="L domain-like"/>
    <property type="match status" value="1"/>
</dbReference>
<comment type="subcellular location">
    <subcellularLocation>
        <location evidence="1">Membrane</location>
        <topology evidence="1">Single-pass membrane protein</topology>
    </subcellularLocation>
</comment>
<reference evidence="8" key="1">
    <citation type="submission" date="2022-08" db="UniProtKB">
        <authorList>
            <consortium name="EnsemblMetazoa"/>
        </authorList>
    </citation>
    <scope>IDENTIFICATION</scope>
    <source>
        <strain evidence="8">05x7-T-G4-1.051#20</strain>
    </source>
</reference>
<proteinExistence type="predicted"/>
<dbReference type="EnsemblMetazoa" id="G23151.2">
    <property type="protein sequence ID" value="G23151.2:cds"/>
    <property type="gene ID" value="G23151"/>
</dbReference>
<organism evidence="8 9">
    <name type="scientific">Magallana gigas</name>
    <name type="common">Pacific oyster</name>
    <name type="synonym">Crassostrea gigas</name>
    <dbReference type="NCBI Taxonomy" id="29159"/>
    <lineage>
        <taxon>Eukaryota</taxon>
        <taxon>Metazoa</taxon>
        <taxon>Spiralia</taxon>
        <taxon>Lophotrochozoa</taxon>
        <taxon>Mollusca</taxon>
        <taxon>Bivalvia</taxon>
        <taxon>Autobranchia</taxon>
        <taxon>Pteriomorphia</taxon>
        <taxon>Ostreida</taxon>
        <taxon>Ostreoidea</taxon>
        <taxon>Ostreidae</taxon>
        <taxon>Magallana</taxon>
    </lineage>
</organism>
<evidence type="ECO:0000256" key="5">
    <source>
        <dbReference type="ARBA" id="ARBA00023136"/>
    </source>
</evidence>
<keyword evidence="9" id="KW-1185">Reference proteome</keyword>
<dbReference type="Proteomes" id="UP000005408">
    <property type="component" value="Unassembled WGS sequence"/>
</dbReference>
<dbReference type="InterPro" id="IPR001611">
    <property type="entry name" value="Leu-rich_rpt"/>
</dbReference>
<name>A0A8W8KH53_MAGGI</name>
<dbReference type="GO" id="GO:0038023">
    <property type="term" value="F:signaling receptor activity"/>
    <property type="evidence" value="ECO:0007669"/>
    <property type="project" value="TreeGrafter"/>
</dbReference>
<accession>A0A8W8KH53</accession>
<dbReference type="GO" id="GO:0007165">
    <property type="term" value="P:signal transduction"/>
    <property type="evidence" value="ECO:0007669"/>
    <property type="project" value="TreeGrafter"/>
</dbReference>
<keyword evidence="5 6" id="KW-0472">Membrane</keyword>
<keyword evidence="3 7" id="KW-0732">Signal</keyword>
<evidence type="ECO:0000256" key="3">
    <source>
        <dbReference type="ARBA" id="ARBA00022729"/>
    </source>
</evidence>
<feature type="transmembrane region" description="Helical" evidence="6">
    <location>
        <begin position="402"/>
        <end position="427"/>
    </location>
</feature>